<sequence>MTSSDTIKTARERGGEEREESIRLQLLNLPRGMPVVPLPPPLQVRNVLFVAGVHPRHLRNSSSPLLSRPAPTTICYRSQPVLTIYFQGLATLSPYCLSSSKVVPSSLYRAPLLAALEREPIVETGGARIADIASNRGEFSPSPY</sequence>
<proteinExistence type="predicted"/>
<dbReference type="AlphaFoldDB" id="A0A426XWR5"/>
<accession>A0A426XWR5</accession>
<dbReference type="Proteomes" id="UP000287651">
    <property type="component" value="Unassembled WGS sequence"/>
</dbReference>
<evidence type="ECO:0000313" key="1">
    <source>
        <dbReference type="EMBL" id="RRT43998.1"/>
    </source>
</evidence>
<organism evidence="1 2">
    <name type="scientific">Ensete ventricosum</name>
    <name type="common">Abyssinian banana</name>
    <name type="synonym">Musa ensete</name>
    <dbReference type="NCBI Taxonomy" id="4639"/>
    <lineage>
        <taxon>Eukaryota</taxon>
        <taxon>Viridiplantae</taxon>
        <taxon>Streptophyta</taxon>
        <taxon>Embryophyta</taxon>
        <taxon>Tracheophyta</taxon>
        <taxon>Spermatophyta</taxon>
        <taxon>Magnoliopsida</taxon>
        <taxon>Liliopsida</taxon>
        <taxon>Zingiberales</taxon>
        <taxon>Musaceae</taxon>
        <taxon>Ensete</taxon>
    </lineage>
</organism>
<gene>
    <name evidence="1" type="ORF">B296_00050827</name>
</gene>
<protein>
    <submittedName>
        <fullName evidence="1">Uncharacterized protein</fullName>
    </submittedName>
</protein>
<comment type="caution">
    <text evidence="1">The sequence shown here is derived from an EMBL/GenBank/DDBJ whole genome shotgun (WGS) entry which is preliminary data.</text>
</comment>
<reference evidence="1 2" key="1">
    <citation type="journal article" date="2014" name="Agronomy (Basel)">
        <title>A Draft Genome Sequence for Ensete ventricosum, the Drought-Tolerant Tree Against Hunger.</title>
        <authorList>
            <person name="Harrison J."/>
            <person name="Moore K.A."/>
            <person name="Paszkiewicz K."/>
            <person name="Jones T."/>
            <person name="Grant M."/>
            <person name="Ambacheew D."/>
            <person name="Muzemil S."/>
            <person name="Studholme D.J."/>
        </authorList>
    </citation>
    <scope>NUCLEOTIDE SEQUENCE [LARGE SCALE GENOMIC DNA]</scope>
</reference>
<evidence type="ECO:0000313" key="2">
    <source>
        <dbReference type="Proteomes" id="UP000287651"/>
    </source>
</evidence>
<name>A0A426XWR5_ENSVE</name>
<dbReference type="EMBL" id="AMZH03016765">
    <property type="protein sequence ID" value="RRT43998.1"/>
    <property type="molecule type" value="Genomic_DNA"/>
</dbReference>